<dbReference type="EMBL" id="UINC01215868">
    <property type="protein sequence ID" value="SVE41769.1"/>
    <property type="molecule type" value="Genomic_DNA"/>
</dbReference>
<dbReference type="AlphaFoldDB" id="A0A383DBV3"/>
<evidence type="ECO:0000313" key="1">
    <source>
        <dbReference type="EMBL" id="SVE41769.1"/>
    </source>
</evidence>
<accession>A0A383DBV3</accession>
<proteinExistence type="predicted"/>
<reference evidence="1" key="1">
    <citation type="submission" date="2018-05" db="EMBL/GenBank/DDBJ databases">
        <authorList>
            <person name="Lanie J.A."/>
            <person name="Ng W.-L."/>
            <person name="Kazmierczak K.M."/>
            <person name="Andrzejewski T.M."/>
            <person name="Davidsen T.M."/>
            <person name="Wayne K.J."/>
            <person name="Tettelin H."/>
            <person name="Glass J.I."/>
            <person name="Rusch D."/>
            <person name="Podicherti R."/>
            <person name="Tsui H.-C.T."/>
            <person name="Winkler M.E."/>
        </authorList>
    </citation>
    <scope>NUCLEOTIDE SEQUENCE</scope>
</reference>
<sequence length="31" mass="3701">MALNCKPFFLNKEKIMAKSINRREFNKLMLA</sequence>
<name>A0A383DBV3_9ZZZZ</name>
<feature type="non-terminal residue" evidence="1">
    <location>
        <position position="31"/>
    </location>
</feature>
<organism evidence="1">
    <name type="scientific">marine metagenome</name>
    <dbReference type="NCBI Taxonomy" id="408172"/>
    <lineage>
        <taxon>unclassified sequences</taxon>
        <taxon>metagenomes</taxon>
        <taxon>ecological metagenomes</taxon>
    </lineage>
</organism>
<gene>
    <name evidence="1" type="ORF">METZ01_LOCUS494623</name>
</gene>
<protein>
    <submittedName>
        <fullName evidence="1">Uncharacterized protein</fullName>
    </submittedName>
</protein>